<evidence type="ECO:0000313" key="7">
    <source>
        <dbReference type="EMBL" id="TRY76565.1"/>
    </source>
</evidence>
<evidence type="ECO:0000256" key="3">
    <source>
        <dbReference type="ARBA" id="ARBA00022989"/>
    </source>
</evidence>
<protein>
    <submittedName>
        <fullName evidence="7">Uncharacterized protein</fullName>
    </submittedName>
</protein>
<dbReference type="GO" id="GO:0005385">
    <property type="term" value="F:zinc ion transmembrane transporter activity"/>
    <property type="evidence" value="ECO:0007669"/>
    <property type="project" value="TreeGrafter"/>
</dbReference>
<keyword evidence="4 6" id="KW-0472">Membrane</keyword>
<feature type="transmembrane region" description="Helical" evidence="6">
    <location>
        <begin position="140"/>
        <end position="158"/>
    </location>
</feature>
<organism evidence="7 8">
    <name type="scientific">Tigriopus californicus</name>
    <name type="common">Marine copepod</name>
    <dbReference type="NCBI Taxonomy" id="6832"/>
    <lineage>
        <taxon>Eukaryota</taxon>
        <taxon>Metazoa</taxon>
        <taxon>Ecdysozoa</taxon>
        <taxon>Arthropoda</taxon>
        <taxon>Crustacea</taxon>
        <taxon>Multicrustacea</taxon>
        <taxon>Hexanauplia</taxon>
        <taxon>Copepoda</taxon>
        <taxon>Harpacticoida</taxon>
        <taxon>Harpacticidae</taxon>
        <taxon>Tigriopus</taxon>
    </lineage>
</organism>
<evidence type="ECO:0000256" key="4">
    <source>
        <dbReference type="ARBA" id="ARBA00023136"/>
    </source>
</evidence>
<evidence type="ECO:0000256" key="6">
    <source>
        <dbReference type="SAM" id="Phobius"/>
    </source>
</evidence>
<dbReference type="PANTHER" id="PTHR16950">
    <property type="entry name" value="ZINC TRANSPORTER SLC39A7 HISTIDINE-RICH MEMBRANE PROTEIN KE4"/>
    <property type="match status" value="1"/>
</dbReference>
<accession>A0A553PFV9</accession>
<dbReference type="GO" id="GO:0016020">
    <property type="term" value="C:membrane"/>
    <property type="evidence" value="ECO:0007669"/>
    <property type="project" value="UniProtKB-SubCell"/>
</dbReference>
<evidence type="ECO:0000256" key="5">
    <source>
        <dbReference type="ARBA" id="ARBA00038485"/>
    </source>
</evidence>
<keyword evidence="3 6" id="KW-1133">Transmembrane helix</keyword>
<feature type="transmembrane region" description="Helical" evidence="6">
    <location>
        <begin position="279"/>
        <end position="299"/>
    </location>
</feature>
<dbReference type="GO" id="GO:0006882">
    <property type="term" value="P:intracellular zinc ion homeostasis"/>
    <property type="evidence" value="ECO:0007669"/>
    <property type="project" value="TreeGrafter"/>
</dbReference>
<comment type="similarity">
    <text evidence="5">Belongs to the ZIP transporter (TC 2.A.5) family. KE4/Catsup subfamily.</text>
</comment>
<dbReference type="Pfam" id="PF02535">
    <property type="entry name" value="Zip"/>
    <property type="match status" value="2"/>
</dbReference>
<gene>
    <name evidence="7" type="ORF">TCAL_00137</name>
</gene>
<sequence length="399" mass="44029">MFRKKIRTASSTLPALPSFPNSEQIEADLDAASGHDVIFVTQVPDNLTETQFHLRFQNQQLDTAGSDNDVEVVDLPLYDKTYFAHYWGGLIGRDDLVPSVQLVHNPWLYSVICSSLVGLSGLFPVFLLSLGKTNENRLRFMLSFACGGLLGDVFLHLLPEAYERVRHAEDIHTAHTLTGLWILAGILVFTVIEMLCKDDESSRESGIKVEGYLNLAANCIDNFAHGLAVGGAFLVDNKTGFITTACILMHEIPHEIGDFAILMKSGFSKMEAAKAQMTTASLGIMGALVALFLDSYLAIDAYTFWIIPFTSGGFLHIALVGVLPDLMKSSSVVDSVIAHNLNLERLKSLKTRLSNALETLDKETPQIEEGTETLQKLLSDTKDKFEDVKSLKTFSRPRQ</sequence>
<evidence type="ECO:0000256" key="2">
    <source>
        <dbReference type="ARBA" id="ARBA00022692"/>
    </source>
</evidence>
<evidence type="ECO:0000313" key="8">
    <source>
        <dbReference type="Proteomes" id="UP000318571"/>
    </source>
</evidence>
<comment type="subcellular location">
    <subcellularLocation>
        <location evidence="1">Membrane</location>
        <topology evidence="1">Multi-pass membrane protein</topology>
    </subcellularLocation>
</comment>
<feature type="transmembrane region" description="Helical" evidence="6">
    <location>
        <begin position="305"/>
        <end position="323"/>
    </location>
</feature>
<evidence type="ECO:0000256" key="1">
    <source>
        <dbReference type="ARBA" id="ARBA00004141"/>
    </source>
</evidence>
<keyword evidence="2 6" id="KW-0812">Transmembrane</keyword>
<dbReference type="InterPro" id="IPR003689">
    <property type="entry name" value="ZIP"/>
</dbReference>
<dbReference type="AlphaFoldDB" id="A0A553PFV9"/>
<proteinExistence type="inferred from homology"/>
<name>A0A553PFV9_TIGCA</name>
<keyword evidence="8" id="KW-1185">Reference proteome</keyword>
<dbReference type="STRING" id="6832.A0A553PFV9"/>
<comment type="caution">
    <text evidence="7">The sequence shown here is derived from an EMBL/GenBank/DDBJ whole genome shotgun (WGS) entry which is preliminary data.</text>
</comment>
<dbReference type="Proteomes" id="UP000318571">
    <property type="component" value="Chromosome 5"/>
</dbReference>
<feature type="transmembrane region" description="Helical" evidence="6">
    <location>
        <begin position="107"/>
        <end position="128"/>
    </location>
</feature>
<dbReference type="PANTHER" id="PTHR16950:SF16">
    <property type="entry name" value="ZINC TRANSPORTER ZIP13"/>
    <property type="match status" value="1"/>
</dbReference>
<reference evidence="7 8" key="1">
    <citation type="journal article" date="2018" name="Nat. Ecol. Evol.">
        <title>Genomic signatures of mitonuclear coevolution across populations of Tigriopus californicus.</title>
        <authorList>
            <person name="Barreto F.S."/>
            <person name="Watson E.T."/>
            <person name="Lima T.G."/>
            <person name="Willett C.S."/>
            <person name="Edmands S."/>
            <person name="Li W."/>
            <person name="Burton R.S."/>
        </authorList>
    </citation>
    <scope>NUCLEOTIDE SEQUENCE [LARGE SCALE GENOMIC DNA]</scope>
    <source>
        <strain evidence="7 8">San Diego</strain>
    </source>
</reference>
<feature type="transmembrane region" description="Helical" evidence="6">
    <location>
        <begin position="178"/>
        <end position="196"/>
    </location>
</feature>
<dbReference type="EMBL" id="VCGU01000004">
    <property type="protein sequence ID" value="TRY76565.1"/>
    <property type="molecule type" value="Genomic_DNA"/>
</dbReference>